<dbReference type="EMBL" id="JAADJZ010000038">
    <property type="protein sequence ID" value="KAF2864909.1"/>
    <property type="molecule type" value="Genomic_DNA"/>
</dbReference>
<dbReference type="OrthoDB" id="58416at2759"/>
<accession>A0A7C8HYC5</accession>
<keyword evidence="2" id="KW-1185">Reference proteome</keyword>
<evidence type="ECO:0000313" key="2">
    <source>
        <dbReference type="Proteomes" id="UP000481861"/>
    </source>
</evidence>
<dbReference type="Proteomes" id="UP000481861">
    <property type="component" value="Unassembled WGS sequence"/>
</dbReference>
<comment type="caution">
    <text evidence="1">The sequence shown here is derived from an EMBL/GenBank/DDBJ whole genome shotgun (WGS) entry which is preliminary data.</text>
</comment>
<dbReference type="InterPro" id="IPR053206">
    <property type="entry name" value="Dimeric_xanthone_biosynth"/>
</dbReference>
<dbReference type="PANTHER" id="PTHR38048">
    <property type="entry name" value="EXPRESSED PROTEIN"/>
    <property type="match status" value="1"/>
</dbReference>
<dbReference type="AlphaFoldDB" id="A0A7C8HYC5"/>
<evidence type="ECO:0008006" key="3">
    <source>
        <dbReference type="Google" id="ProtNLM"/>
    </source>
</evidence>
<reference evidence="1 2" key="1">
    <citation type="submission" date="2020-01" db="EMBL/GenBank/DDBJ databases">
        <authorList>
            <consortium name="DOE Joint Genome Institute"/>
            <person name="Haridas S."/>
            <person name="Albert R."/>
            <person name="Binder M."/>
            <person name="Bloem J."/>
            <person name="Labutti K."/>
            <person name="Salamov A."/>
            <person name="Andreopoulos B."/>
            <person name="Baker S.E."/>
            <person name="Barry K."/>
            <person name="Bills G."/>
            <person name="Bluhm B.H."/>
            <person name="Cannon C."/>
            <person name="Castanera R."/>
            <person name="Culley D.E."/>
            <person name="Daum C."/>
            <person name="Ezra D."/>
            <person name="Gonzalez J.B."/>
            <person name="Henrissat B."/>
            <person name="Kuo A."/>
            <person name="Liang C."/>
            <person name="Lipzen A."/>
            <person name="Lutzoni F."/>
            <person name="Magnuson J."/>
            <person name="Mondo S."/>
            <person name="Nolan M."/>
            <person name="Ohm R."/>
            <person name="Pangilinan J."/>
            <person name="Park H.-J.H."/>
            <person name="Ramirez L."/>
            <person name="Alfaro M."/>
            <person name="Sun H."/>
            <person name="Tritt A."/>
            <person name="Yoshinaga Y."/>
            <person name="Zwiers L.-H.L."/>
            <person name="Turgeon B.G."/>
            <person name="Goodwin S.B."/>
            <person name="Spatafora J.W."/>
            <person name="Crous P.W."/>
            <person name="Grigoriev I.V."/>
        </authorList>
    </citation>
    <scope>NUCLEOTIDE SEQUENCE [LARGE SCALE GENOMIC DNA]</scope>
    <source>
        <strain evidence="1 2">CBS 611.86</strain>
    </source>
</reference>
<protein>
    <recommendedName>
        <fullName evidence="3">Hemerythrin-like domain-containing protein</fullName>
    </recommendedName>
</protein>
<name>A0A7C8HYC5_9PLEO</name>
<dbReference type="PANTHER" id="PTHR38048:SF2">
    <property type="entry name" value="HEMERYTHRIN-LIKE DOMAIN-CONTAINING PROTEIN"/>
    <property type="match status" value="1"/>
</dbReference>
<sequence>MSTSAPTTLTMRSPTVSRPVGYAWERGPMHLIHTTPSALAGGAKDQYTSVASDTALVHNCIIRALNSIYLQAPHVPISEYRNFVAYCLAAYAGLSAQHSTTHNFFFPELERLTGEQGLMNGGNDAQLRAFERGFAAWGNWLKSVDARRNNFSQDMCRSMMEDFMAPLNAQLHEQVRGGLSKTAQLPVFSVNHDATYEGGLHSCPVPMSWTQRIVFGRRNSEWWKFGTCGFDGRPRASKFMGEAGR</sequence>
<organism evidence="1 2">
    <name type="scientific">Massariosphaeria phaeospora</name>
    <dbReference type="NCBI Taxonomy" id="100035"/>
    <lineage>
        <taxon>Eukaryota</taxon>
        <taxon>Fungi</taxon>
        <taxon>Dikarya</taxon>
        <taxon>Ascomycota</taxon>
        <taxon>Pezizomycotina</taxon>
        <taxon>Dothideomycetes</taxon>
        <taxon>Pleosporomycetidae</taxon>
        <taxon>Pleosporales</taxon>
        <taxon>Pleosporales incertae sedis</taxon>
        <taxon>Massariosphaeria</taxon>
    </lineage>
</organism>
<proteinExistence type="predicted"/>
<evidence type="ECO:0000313" key="1">
    <source>
        <dbReference type="EMBL" id="KAF2864909.1"/>
    </source>
</evidence>
<gene>
    <name evidence="1" type="ORF">BDV95DRAFT_508236</name>
</gene>